<evidence type="ECO:0000313" key="3">
    <source>
        <dbReference type="EMBL" id="KAA6404325.1"/>
    </source>
</evidence>
<dbReference type="GO" id="GO:0006313">
    <property type="term" value="P:DNA transposition"/>
    <property type="evidence" value="ECO:0007669"/>
    <property type="project" value="InterPro"/>
</dbReference>
<name>A0A5J4XCS4_9EUKA</name>
<feature type="domain" description="Transposase Tc1-like" evidence="2">
    <location>
        <begin position="28"/>
        <end position="95"/>
    </location>
</feature>
<sequence length="202" mass="23252">MYDMFHQRSKGVKPKNRGSRKKITEKIQRKITNYARRHRRSGHRSIASGAKIDVSPTSTQQVLHDNGFISIKLRRRPLLIHSHIQARIDFMTEYLVDISIVNTSIAFSDEKKFRYDSLDGWSVYQAHILDNPGAVHFSKDCGKYKEVIVHIVISSAGVLSVARVVRIMNAELWRDLLADEVQPEIHAAHSIESVSLWRIMHK</sequence>
<evidence type="ECO:0000256" key="1">
    <source>
        <dbReference type="SAM" id="MobiDB-lite"/>
    </source>
</evidence>
<evidence type="ECO:0000313" key="4">
    <source>
        <dbReference type="Proteomes" id="UP000324800"/>
    </source>
</evidence>
<dbReference type="InterPro" id="IPR002492">
    <property type="entry name" value="Transposase_Tc1-like"/>
</dbReference>
<proteinExistence type="predicted"/>
<dbReference type="Pfam" id="PF01498">
    <property type="entry name" value="HTH_Tnp_Tc3_2"/>
    <property type="match status" value="1"/>
</dbReference>
<accession>A0A5J4XCS4</accession>
<dbReference type="EMBL" id="SNRW01000010">
    <property type="protein sequence ID" value="KAA6404325.1"/>
    <property type="molecule type" value="Genomic_DNA"/>
</dbReference>
<organism evidence="3 4">
    <name type="scientific">Streblomastix strix</name>
    <dbReference type="NCBI Taxonomy" id="222440"/>
    <lineage>
        <taxon>Eukaryota</taxon>
        <taxon>Metamonada</taxon>
        <taxon>Preaxostyla</taxon>
        <taxon>Oxymonadida</taxon>
        <taxon>Streblomastigidae</taxon>
        <taxon>Streblomastix</taxon>
    </lineage>
</organism>
<comment type="caution">
    <text evidence="3">The sequence shown here is derived from an EMBL/GenBank/DDBJ whole genome shotgun (WGS) entry which is preliminary data.</text>
</comment>
<evidence type="ECO:0000259" key="2">
    <source>
        <dbReference type="Pfam" id="PF01498"/>
    </source>
</evidence>
<dbReference type="OrthoDB" id="9996331at2759"/>
<dbReference type="AlphaFoldDB" id="A0A5J4XCS4"/>
<feature type="region of interest" description="Disordered" evidence="1">
    <location>
        <begin position="1"/>
        <end position="23"/>
    </location>
</feature>
<feature type="compositionally biased region" description="Basic residues" evidence="1">
    <location>
        <begin position="7"/>
        <end position="21"/>
    </location>
</feature>
<dbReference type="GO" id="GO:0015074">
    <property type="term" value="P:DNA integration"/>
    <property type="evidence" value="ECO:0007669"/>
    <property type="project" value="InterPro"/>
</dbReference>
<protein>
    <recommendedName>
        <fullName evidence="2">Transposase Tc1-like domain-containing protein</fullName>
    </recommendedName>
</protein>
<dbReference type="InterPro" id="IPR036397">
    <property type="entry name" value="RNaseH_sf"/>
</dbReference>
<reference evidence="3 4" key="1">
    <citation type="submission" date="2019-03" db="EMBL/GenBank/DDBJ databases">
        <title>Single cell metagenomics reveals metabolic interactions within the superorganism composed of flagellate Streblomastix strix and complex community of Bacteroidetes bacteria on its surface.</title>
        <authorList>
            <person name="Treitli S.C."/>
            <person name="Kolisko M."/>
            <person name="Husnik F."/>
            <person name="Keeling P."/>
            <person name="Hampl V."/>
        </authorList>
    </citation>
    <scope>NUCLEOTIDE SEQUENCE [LARGE SCALE GENOMIC DNA]</scope>
    <source>
        <strain evidence="3">ST1C</strain>
    </source>
</reference>
<gene>
    <name evidence="3" type="ORF">EZS28_000143</name>
</gene>
<dbReference type="Proteomes" id="UP000324800">
    <property type="component" value="Unassembled WGS sequence"/>
</dbReference>
<dbReference type="GO" id="GO:0003677">
    <property type="term" value="F:DNA binding"/>
    <property type="evidence" value="ECO:0007669"/>
    <property type="project" value="InterPro"/>
</dbReference>
<dbReference type="Gene3D" id="3.30.420.10">
    <property type="entry name" value="Ribonuclease H-like superfamily/Ribonuclease H"/>
    <property type="match status" value="1"/>
</dbReference>